<keyword evidence="1" id="KW-1133">Transmembrane helix</keyword>
<evidence type="ECO:0000313" key="2">
    <source>
        <dbReference type="EMBL" id="KKR33038.1"/>
    </source>
</evidence>
<protein>
    <recommendedName>
        <fullName evidence="4">Septum formation initiator</fullName>
    </recommendedName>
</protein>
<feature type="transmembrane region" description="Helical" evidence="1">
    <location>
        <begin position="6"/>
        <end position="27"/>
    </location>
</feature>
<reference evidence="2 3" key="1">
    <citation type="journal article" date="2015" name="Nature">
        <title>rRNA introns, odd ribosomes, and small enigmatic genomes across a large radiation of phyla.</title>
        <authorList>
            <person name="Brown C.T."/>
            <person name="Hug L.A."/>
            <person name="Thomas B.C."/>
            <person name="Sharon I."/>
            <person name="Castelle C.J."/>
            <person name="Singh A."/>
            <person name="Wilkins M.J."/>
            <person name="Williams K.H."/>
            <person name="Banfield J.F."/>
        </authorList>
    </citation>
    <scope>NUCLEOTIDE SEQUENCE [LARGE SCALE GENOMIC DNA]</scope>
</reference>
<dbReference type="Pfam" id="PF04977">
    <property type="entry name" value="DivIC"/>
    <property type="match status" value="1"/>
</dbReference>
<keyword evidence="1" id="KW-0812">Transmembrane</keyword>
<evidence type="ECO:0000313" key="3">
    <source>
        <dbReference type="Proteomes" id="UP000034539"/>
    </source>
</evidence>
<dbReference type="Proteomes" id="UP000034539">
    <property type="component" value="Unassembled WGS sequence"/>
</dbReference>
<dbReference type="PANTHER" id="PTHR40027:SF1">
    <property type="entry name" value="CELL DIVISION PROTEIN DIVIC"/>
    <property type="match status" value="1"/>
</dbReference>
<dbReference type="PANTHER" id="PTHR40027">
    <property type="entry name" value="CELL DIVISION PROTEIN DIVIC"/>
    <property type="match status" value="1"/>
</dbReference>
<sequence>MLKIRLINFIILLVVIFLSISLVRSIATLGTKKKIISDTEKKLVEAKQEQQNLKRDLAKVESPEYIEKQIRNKLNLGKEGEIVLVLPTITSPVTPTPSVELSNWEKWVKLFIK</sequence>
<dbReference type="EMBL" id="LBXN01000025">
    <property type="protein sequence ID" value="KKR33038.1"/>
    <property type="molecule type" value="Genomic_DNA"/>
</dbReference>
<name>A0A0G0PYR6_9BACT</name>
<dbReference type="InterPro" id="IPR007060">
    <property type="entry name" value="FtsL/DivIC"/>
</dbReference>
<dbReference type="InterPro" id="IPR039076">
    <property type="entry name" value="DivIC"/>
</dbReference>
<evidence type="ECO:0008006" key="4">
    <source>
        <dbReference type="Google" id="ProtNLM"/>
    </source>
</evidence>
<dbReference type="GO" id="GO:0051301">
    <property type="term" value="P:cell division"/>
    <property type="evidence" value="ECO:0007669"/>
    <property type="project" value="InterPro"/>
</dbReference>
<accession>A0A0G0PYR6</accession>
<dbReference type="AlphaFoldDB" id="A0A0G0PYR6"/>
<evidence type="ECO:0000256" key="1">
    <source>
        <dbReference type="SAM" id="Phobius"/>
    </source>
</evidence>
<proteinExistence type="predicted"/>
<gene>
    <name evidence="2" type="ORF">UT63_C0025G0015</name>
</gene>
<comment type="caution">
    <text evidence="2">The sequence shown here is derived from an EMBL/GenBank/DDBJ whole genome shotgun (WGS) entry which is preliminary data.</text>
</comment>
<organism evidence="2 3">
    <name type="scientific">Candidatus Gottesmanbacteria bacterium GW2011_GWC2_39_8</name>
    <dbReference type="NCBI Taxonomy" id="1618450"/>
    <lineage>
        <taxon>Bacteria</taxon>
        <taxon>Candidatus Gottesmaniibacteriota</taxon>
    </lineage>
</organism>
<keyword evidence="1" id="KW-0472">Membrane</keyword>